<evidence type="ECO:0000313" key="2">
    <source>
        <dbReference type="Proteomes" id="UP001576774"/>
    </source>
</evidence>
<accession>A0ABV4X1G6</accession>
<sequence length="70" mass="8067">MVADIAAYILSDMQERTLGDTQSWHATRSHSLFSDQRSPKMKQRSHSYFSQVRSLFFWSAIAPSKLSCKI</sequence>
<comment type="caution">
    <text evidence="1">The sequence shown here is derived from an EMBL/GenBank/DDBJ whole genome shotgun (WGS) entry which is preliminary data.</text>
</comment>
<dbReference type="EMBL" id="JBHFNQ010000056">
    <property type="protein sequence ID" value="MFB2876623.1"/>
    <property type="molecule type" value="Genomic_DNA"/>
</dbReference>
<dbReference type="Proteomes" id="UP001576774">
    <property type="component" value="Unassembled WGS sequence"/>
</dbReference>
<dbReference type="RefSeq" id="WP_413269748.1">
    <property type="nucleotide sequence ID" value="NZ_JBHFNQ010000056.1"/>
</dbReference>
<reference evidence="1 2" key="1">
    <citation type="submission" date="2024-09" db="EMBL/GenBank/DDBJ databases">
        <title>Floridaenema gen nov. (Aerosakkonemataceae, Aerosakkonematales ord. nov., Cyanobacteria) from benthic tropical and subtropical fresh waters, with the description of four new species.</title>
        <authorList>
            <person name="Moretto J.A."/>
            <person name="Berthold D.E."/>
            <person name="Lefler F.W."/>
            <person name="Huang I.-S."/>
            <person name="Laughinghouse H. IV."/>
        </authorList>
    </citation>
    <scope>NUCLEOTIDE SEQUENCE [LARGE SCALE GENOMIC DNA]</scope>
    <source>
        <strain evidence="1 2">BLCC-F46</strain>
    </source>
</reference>
<proteinExistence type="predicted"/>
<evidence type="ECO:0000313" key="1">
    <source>
        <dbReference type="EMBL" id="MFB2876623.1"/>
    </source>
</evidence>
<keyword evidence="2" id="KW-1185">Reference proteome</keyword>
<name>A0ABV4X1G6_9CYAN</name>
<organism evidence="1 2">
    <name type="scientific">Floridaenema aerugineum BLCC-F46</name>
    <dbReference type="NCBI Taxonomy" id="3153654"/>
    <lineage>
        <taxon>Bacteria</taxon>
        <taxon>Bacillati</taxon>
        <taxon>Cyanobacteriota</taxon>
        <taxon>Cyanophyceae</taxon>
        <taxon>Oscillatoriophycideae</taxon>
        <taxon>Aerosakkonematales</taxon>
        <taxon>Aerosakkonemataceae</taxon>
        <taxon>Floridanema</taxon>
        <taxon>Floridanema aerugineum</taxon>
    </lineage>
</organism>
<gene>
    <name evidence="1" type="ORF">ACE1CC_07000</name>
</gene>
<protein>
    <submittedName>
        <fullName evidence="1">Uncharacterized protein</fullName>
    </submittedName>
</protein>